<dbReference type="WBParaSite" id="Pan_g13381.t1">
    <property type="protein sequence ID" value="Pan_g13381.t1"/>
    <property type="gene ID" value="Pan_g13381"/>
</dbReference>
<sequence>MGYIQLYAHDPGKLVICLISDAMPGYVERLWFYIGSTFSSFALLCYFVVWILLKMSKNTSTSKMFKSLVIICLIIGFCWIFVFSVFIFIGGTNLSIVDAWFIRYNLGVSLTFASCCNYYVLWFCSKDFRTAFKAPFSKWFNQSQFAANATAVKVQLSSSNKQVGLTKLSTN</sequence>
<dbReference type="SMART" id="SM01381">
    <property type="entry name" value="7TM_GPCR_Srsx"/>
    <property type="match status" value="1"/>
</dbReference>
<dbReference type="GO" id="GO:0004930">
    <property type="term" value="F:G protein-coupled receptor activity"/>
    <property type="evidence" value="ECO:0007669"/>
    <property type="project" value="InterPro"/>
</dbReference>
<evidence type="ECO:0000256" key="5">
    <source>
        <dbReference type="SAM" id="Phobius"/>
    </source>
</evidence>
<dbReference type="GO" id="GO:0016020">
    <property type="term" value="C:membrane"/>
    <property type="evidence" value="ECO:0007669"/>
    <property type="project" value="UniProtKB-SubCell"/>
</dbReference>
<proteinExistence type="predicted"/>
<protein>
    <submittedName>
        <fullName evidence="7">G_PROTEIN_RECEP_F2_4 domain-containing protein</fullName>
    </submittedName>
</protein>
<dbReference type="SUPFAM" id="SSF81321">
    <property type="entry name" value="Family A G protein-coupled receptor-like"/>
    <property type="match status" value="1"/>
</dbReference>
<dbReference type="PANTHER" id="PTHR23360">
    <property type="entry name" value="G-PROTEIN COUPLED RECEPTORS FAMILY 1 PROFILE DOMAIN-CONTAINING PROTEIN-RELATED"/>
    <property type="match status" value="1"/>
</dbReference>
<feature type="transmembrane region" description="Helical" evidence="5">
    <location>
        <begin position="65"/>
        <end position="89"/>
    </location>
</feature>
<evidence type="ECO:0000256" key="1">
    <source>
        <dbReference type="ARBA" id="ARBA00004370"/>
    </source>
</evidence>
<dbReference type="AlphaFoldDB" id="A0A7E4UVM2"/>
<name>A0A7E4UVM2_PANRE</name>
<accession>A0A7E4UVM2</accession>
<keyword evidence="6" id="KW-1185">Reference proteome</keyword>
<dbReference type="Gene3D" id="1.20.1070.10">
    <property type="entry name" value="Rhodopsin 7-helix transmembrane proteins"/>
    <property type="match status" value="1"/>
</dbReference>
<feature type="transmembrane region" description="Helical" evidence="5">
    <location>
        <begin position="101"/>
        <end position="124"/>
    </location>
</feature>
<evidence type="ECO:0000313" key="7">
    <source>
        <dbReference type="WBParaSite" id="Pan_g13381.t1"/>
    </source>
</evidence>
<evidence type="ECO:0000256" key="2">
    <source>
        <dbReference type="ARBA" id="ARBA00022692"/>
    </source>
</evidence>
<evidence type="ECO:0000256" key="3">
    <source>
        <dbReference type="ARBA" id="ARBA00022989"/>
    </source>
</evidence>
<feature type="transmembrane region" description="Helical" evidence="5">
    <location>
        <begin position="30"/>
        <end position="53"/>
    </location>
</feature>
<keyword evidence="2 5" id="KW-0812">Transmembrane</keyword>
<dbReference type="Proteomes" id="UP000492821">
    <property type="component" value="Unassembled WGS sequence"/>
</dbReference>
<evidence type="ECO:0000256" key="4">
    <source>
        <dbReference type="ARBA" id="ARBA00023136"/>
    </source>
</evidence>
<dbReference type="InterPro" id="IPR047130">
    <property type="entry name" value="7TM_GPCR_Srsx_nematod"/>
</dbReference>
<dbReference type="Pfam" id="PF10320">
    <property type="entry name" value="7TM_GPCR_Srsx"/>
    <property type="match status" value="1"/>
</dbReference>
<reference evidence="6" key="1">
    <citation type="journal article" date="2013" name="Genetics">
        <title>The draft genome and transcriptome of Panagrellus redivivus are shaped by the harsh demands of a free-living lifestyle.</title>
        <authorList>
            <person name="Srinivasan J."/>
            <person name="Dillman A.R."/>
            <person name="Macchietto M.G."/>
            <person name="Heikkinen L."/>
            <person name="Lakso M."/>
            <person name="Fracchia K.M."/>
            <person name="Antoshechkin I."/>
            <person name="Mortazavi A."/>
            <person name="Wong G."/>
            <person name="Sternberg P.W."/>
        </authorList>
    </citation>
    <scope>NUCLEOTIDE SEQUENCE [LARGE SCALE GENOMIC DNA]</scope>
    <source>
        <strain evidence="6">MT8872</strain>
    </source>
</reference>
<keyword evidence="3 5" id="KW-1133">Transmembrane helix</keyword>
<reference evidence="7" key="2">
    <citation type="submission" date="2020-10" db="UniProtKB">
        <authorList>
            <consortium name="WormBaseParasite"/>
        </authorList>
    </citation>
    <scope>IDENTIFICATION</scope>
</reference>
<comment type="subcellular location">
    <subcellularLocation>
        <location evidence="1">Membrane</location>
    </subcellularLocation>
</comment>
<keyword evidence="4 5" id="KW-0472">Membrane</keyword>
<dbReference type="InterPro" id="IPR019424">
    <property type="entry name" value="7TM_GPCR_Srsx"/>
</dbReference>
<evidence type="ECO:0000313" key="6">
    <source>
        <dbReference type="Proteomes" id="UP000492821"/>
    </source>
</evidence>
<organism evidence="6 7">
    <name type="scientific">Panagrellus redivivus</name>
    <name type="common">Microworm</name>
    <dbReference type="NCBI Taxonomy" id="6233"/>
    <lineage>
        <taxon>Eukaryota</taxon>
        <taxon>Metazoa</taxon>
        <taxon>Ecdysozoa</taxon>
        <taxon>Nematoda</taxon>
        <taxon>Chromadorea</taxon>
        <taxon>Rhabditida</taxon>
        <taxon>Tylenchina</taxon>
        <taxon>Panagrolaimomorpha</taxon>
        <taxon>Panagrolaimoidea</taxon>
        <taxon>Panagrolaimidae</taxon>
        <taxon>Panagrellus</taxon>
    </lineage>
</organism>
<dbReference type="InterPro" id="IPR000276">
    <property type="entry name" value="GPCR_Rhodpsn"/>
</dbReference>